<feature type="transmembrane region" description="Helical" evidence="1">
    <location>
        <begin position="142"/>
        <end position="160"/>
    </location>
</feature>
<feature type="transmembrane region" description="Helical" evidence="1">
    <location>
        <begin position="166"/>
        <end position="187"/>
    </location>
</feature>
<protein>
    <recommendedName>
        <fullName evidence="4">DUF4386 family protein</fullName>
    </recommendedName>
</protein>
<organism evidence="2 3">
    <name type="scientific">Salmonirosea aquatica</name>
    <dbReference type="NCBI Taxonomy" id="2654236"/>
    <lineage>
        <taxon>Bacteria</taxon>
        <taxon>Pseudomonadati</taxon>
        <taxon>Bacteroidota</taxon>
        <taxon>Cytophagia</taxon>
        <taxon>Cytophagales</taxon>
        <taxon>Spirosomataceae</taxon>
        <taxon>Salmonirosea</taxon>
    </lineage>
</organism>
<keyword evidence="1" id="KW-0472">Membrane</keyword>
<gene>
    <name evidence="2" type="ORF">GBK04_27645</name>
</gene>
<feature type="transmembrane region" description="Helical" evidence="1">
    <location>
        <begin position="110"/>
        <end position="135"/>
    </location>
</feature>
<dbReference type="RefSeq" id="WP_152765412.1">
    <property type="nucleotide sequence ID" value="NZ_WHLY01000002.1"/>
</dbReference>
<sequence length="195" mass="21492">MENSHEKVMWGTSMVIAPLFFVASSFAWQNGEYNHISGTLVVLGSIFWIPACTGLFSRLKKTWPRYSAWGLLVAIAGCVSGSSFGIRGLYADAFGISKEALLQKAAEYPLSFNLTMFWLGPLFPLSLIVLSIVLVRAKSIPAWTGLLLGLGAIAFPLSRIPRVEWVAHLADLLLFVPMLYIGGLTLMEKTGRYKF</sequence>
<dbReference type="EMBL" id="WHLY01000002">
    <property type="protein sequence ID" value="MPR37006.1"/>
    <property type="molecule type" value="Genomic_DNA"/>
</dbReference>
<dbReference type="AlphaFoldDB" id="A0A7C9F904"/>
<evidence type="ECO:0000256" key="1">
    <source>
        <dbReference type="SAM" id="Phobius"/>
    </source>
</evidence>
<comment type="caution">
    <text evidence="2">The sequence shown here is derived from an EMBL/GenBank/DDBJ whole genome shotgun (WGS) entry which is preliminary data.</text>
</comment>
<evidence type="ECO:0000313" key="2">
    <source>
        <dbReference type="EMBL" id="MPR37006.1"/>
    </source>
</evidence>
<keyword evidence="1" id="KW-1133">Transmembrane helix</keyword>
<dbReference type="Proteomes" id="UP000479293">
    <property type="component" value="Unassembled WGS sequence"/>
</dbReference>
<keyword evidence="3" id="KW-1185">Reference proteome</keyword>
<evidence type="ECO:0000313" key="3">
    <source>
        <dbReference type="Proteomes" id="UP000479293"/>
    </source>
</evidence>
<evidence type="ECO:0008006" key="4">
    <source>
        <dbReference type="Google" id="ProtNLM"/>
    </source>
</evidence>
<reference evidence="2 3" key="1">
    <citation type="submission" date="2019-10" db="EMBL/GenBank/DDBJ databases">
        <title>Draft Genome Sequence of Cytophagaceae sp. SJW1-29.</title>
        <authorList>
            <person name="Choi A."/>
        </authorList>
    </citation>
    <scope>NUCLEOTIDE SEQUENCE [LARGE SCALE GENOMIC DNA]</scope>
    <source>
        <strain evidence="2 3">SJW1-29</strain>
    </source>
</reference>
<feature type="transmembrane region" description="Helical" evidence="1">
    <location>
        <begin position="35"/>
        <end position="56"/>
    </location>
</feature>
<accession>A0A7C9F904</accession>
<feature type="transmembrane region" description="Helical" evidence="1">
    <location>
        <begin position="7"/>
        <end position="29"/>
    </location>
</feature>
<proteinExistence type="predicted"/>
<name>A0A7C9F904_9BACT</name>
<keyword evidence="1" id="KW-0812">Transmembrane</keyword>
<feature type="transmembrane region" description="Helical" evidence="1">
    <location>
        <begin position="68"/>
        <end position="90"/>
    </location>
</feature>